<keyword evidence="2 6" id="KW-0547">Nucleotide-binding</keyword>
<dbReference type="GO" id="GO:0140663">
    <property type="term" value="F:ATP-dependent FeS chaperone activity"/>
    <property type="evidence" value="ECO:0007669"/>
    <property type="project" value="InterPro"/>
</dbReference>
<dbReference type="InterPro" id="IPR033756">
    <property type="entry name" value="YlxH/NBP35"/>
</dbReference>
<dbReference type="GO" id="GO:0016226">
    <property type="term" value="P:iron-sulfur cluster assembly"/>
    <property type="evidence" value="ECO:0000318"/>
    <property type="project" value="GO_Central"/>
</dbReference>
<dbReference type="InterPro" id="IPR027417">
    <property type="entry name" value="P-loop_NTPase"/>
</dbReference>
<dbReference type="GO" id="GO:0005524">
    <property type="term" value="F:ATP binding"/>
    <property type="evidence" value="ECO:0007669"/>
    <property type="project" value="UniProtKB-UniRule"/>
</dbReference>
<dbReference type="HAMAP" id="MF_02040">
    <property type="entry name" value="Mrp_NBP35"/>
    <property type="match status" value="1"/>
</dbReference>
<dbReference type="eggNOG" id="COG0489">
    <property type="taxonomic scope" value="Bacteria"/>
</dbReference>
<comment type="similarity">
    <text evidence="6">Belongs to the Mrp/NBP35 ATP-binding proteins family.</text>
</comment>
<dbReference type="Gene3D" id="3.40.50.300">
    <property type="entry name" value="P-loop containing nucleotide triphosphate hydrolases"/>
    <property type="match status" value="1"/>
</dbReference>
<dbReference type="RefSeq" id="WP_010942056.1">
    <property type="nucleotide sequence ID" value="NC_002939.5"/>
</dbReference>
<keyword evidence="5 6" id="KW-0411">Iron-sulfur</keyword>
<dbReference type="PANTHER" id="PTHR23264">
    <property type="entry name" value="NUCLEOTIDE-BINDING PROTEIN NBP35 YEAST -RELATED"/>
    <property type="match status" value="1"/>
</dbReference>
<dbReference type="FunCoup" id="Q74DA9">
    <property type="interactions" value="495"/>
</dbReference>
<dbReference type="SMR" id="Q74DA9"/>
<keyword evidence="3 6" id="KW-0067">ATP-binding</keyword>
<evidence type="ECO:0000256" key="2">
    <source>
        <dbReference type="ARBA" id="ARBA00022741"/>
    </source>
</evidence>
<accession>Q74DA9</accession>
<evidence type="ECO:0000256" key="1">
    <source>
        <dbReference type="ARBA" id="ARBA00022723"/>
    </source>
</evidence>
<dbReference type="Pfam" id="PF10609">
    <property type="entry name" value="ParA"/>
    <property type="match status" value="1"/>
</dbReference>
<evidence type="ECO:0000256" key="5">
    <source>
        <dbReference type="ARBA" id="ARBA00023014"/>
    </source>
</evidence>
<dbReference type="OrthoDB" id="9809679at2"/>
<dbReference type="EMBL" id="AE017180">
    <property type="protein sequence ID" value="AAR34783.1"/>
    <property type="molecule type" value="Genomic_DNA"/>
</dbReference>
<keyword evidence="1 6" id="KW-0479">Metal-binding</keyword>
<dbReference type="InterPro" id="IPR000808">
    <property type="entry name" value="Mrp-like_CS"/>
</dbReference>
<dbReference type="FunFam" id="3.40.50.300:FF:003206">
    <property type="entry name" value="Iron-sulfur cluster carrier protein"/>
    <property type="match status" value="1"/>
</dbReference>
<dbReference type="InParanoid" id="Q74DA9"/>
<dbReference type="Proteomes" id="UP000000577">
    <property type="component" value="Chromosome"/>
</dbReference>
<keyword evidence="8" id="KW-1185">Reference proteome</keyword>
<evidence type="ECO:0000313" key="7">
    <source>
        <dbReference type="EMBL" id="AAR34783.1"/>
    </source>
</evidence>
<dbReference type="PROSITE" id="PS01215">
    <property type="entry name" value="MRP"/>
    <property type="match status" value="1"/>
</dbReference>
<protein>
    <recommendedName>
        <fullName evidence="6">Iron-sulfur cluster carrier protein</fullName>
    </recommendedName>
</protein>
<dbReference type="InterPro" id="IPR019591">
    <property type="entry name" value="Mrp/NBP35_ATP-bd"/>
</dbReference>
<comment type="function">
    <text evidence="6">Binds and transfers iron-sulfur (Fe-S) clusters to target apoproteins. Can hydrolyze ATP.</text>
</comment>
<evidence type="ECO:0000256" key="3">
    <source>
        <dbReference type="ARBA" id="ARBA00022840"/>
    </source>
</evidence>
<evidence type="ECO:0000313" key="8">
    <source>
        <dbReference type="Proteomes" id="UP000000577"/>
    </source>
</evidence>
<dbReference type="SUPFAM" id="SSF52540">
    <property type="entry name" value="P-loop containing nucleoside triphosphate hydrolases"/>
    <property type="match status" value="1"/>
</dbReference>
<keyword evidence="6" id="KW-0378">Hydrolase</keyword>
<dbReference type="EnsemblBacteria" id="AAR34783">
    <property type="protein sequence ID" value="AAR34783"/>
    <property type="gene ID" value="GSU1408"/>
</dbReference>
<comment type="subunit">
    <text evidence="6">Homodimer.</text>
</comment>
<dbReference type="PANTHER" id="PTHR23264:SF19">
    <property type="entry name" value="CYTOSOLIC FE-S CLUSTER ASSEMBLY FACTOR NUBP2"/>
    <property type="match status" value="1"/>
</dbReference>
<dbReference type="HOGENOM" id="CLU_024839_0_1_7"/>
<dbReference type="GO" id="GO:0051536">
    <property type="term" value="F:iron-sulfur cluster binding"/>
    <property type="evidence" value="ECO:0000318"/>
    <property type="project" value="GO_Central"/>
</dbReference>
<dbReference type="AlphaFoldDB" id="Q74DA9"/>
<dbReference type="PATRIC" id="fig|243231.5.peg.1454"/>
<sequence>MQGEKVAQKSCNREQVEELHRLKEQIELQEALFNIKHKIVVLSGKGGVGKSSVAVNLAVALSLSGKKTGLLDVDLHGPSIPTLLGIEGRLPATAARIEPVPYSDTLKVMSVGLLLRDQAEAVVWRGPAKHGVIKQFLAAVEWGNLDYLIVDCPPGTGDEPLSVIQLLEGAEGAVIVTTPQDVALTDVRKSVTFCRQMKLPVIGVVENMSGFVCPHCGEGVDIFKSGGGKLMADEMSVPFLGRIPLDPAMVRAGDEGEPLVEHRADSPTAKAFAEIVATVAARCDTAVNAAREGGQ</sequence>
<proteinExistence type="inferred from homology"/>
<feature type="binding site" evidence="6">
    <location>
        <begin position="44"/>
        <end position="51"/>
    </location>
    <ligand>
        <name>ATP</name>
        <dbReference type="ChEBI" id="CHEBI:30616"/>
    </ligand>
</feature>
<dbReference type="CDD" id="cd02037">
    <property type="entry name" value="Mrp_NBP35"/>
    <property type="match status" value="1"/>
</dbReference>
<keyword evidence="4 6" id="KW-0408">Iron</keyword>
<dbReference type="GO" id="GO:0046872">
    <property type="term" value="F:metal ion binding"/>
    <property type="evidence" value="ECO:0007669"/>
    <property type="project" value="UniProtKB-KW"/>
</dbReference>
<evidence type="ECO:0000256" key="6">
    <source>
        <dbReference type="HAMAP-Rule" id="MF_02040"/>
    </source>
</evidence>
<reference evidence="7 8" key="2">
    <citation type="journal article" date="2012" name="BMC Genomics">
        <title>Comparative genomic analysis of Geobacter sulfurreducens KN400, a strain with enhanced capacity for extracellular electron transfer and electricity production.</title>
        <authorList>
            <person name="Butler J.E."/>
            <person name="Young N.D."/>
            <person name="Aklujkar M."/>
            <person name="Lovley D.R."/>
        </authorList>
    </citation>
    <scope>NUCLEOTIDE SEQUENCE [LARGE SCALE GENOMIC DNA]</scope>
    <source>
        <strain evidence="8">ATCC 51573 / DSM 12127 / PCA</strain>
    </source>
</reference>
<name>Q74DA9_GEOSL</name>
<organism evidence="7 8">
    <name type="scientific">Geobacter sulfurreducens (strain ATCC 51573 / DSM 12127 / PCA)</name>
    <dbReference type="NCBI Taxonomy" id="243231"/>
    <lineage>
        <taxon>Bacteria</taxon>
        <taxon>Pseudomonadati</taxon>
        <taxon>Thermodesulfobacteriota</taxon>
        <taxon>Desulfuromonadia</taxon>
        <taxon>Geobacterales</taxon>
        <taxon>Geobacteraceae</taxon>
        <taxon>Geobacter</taxon>
    </lineage>
</organism>
<dbReference type="GO" id="GO:0005829">
    <property type="term" value="C:cytosol"/>
    <property type="evidence" value="ECO:0000318"/>
    <property type="project" value="GO_Central"/>
</dbReference>
<dbReference type="GO" id="GO:0016887">
    <property type="term" value="F:ATP hydrolysis activity"/>
    <property type="evidence" value="ECO:0007669"/>
    <property type="project" value="UniProtKB-UniRule"/>
</dbReference>
<dbReference type="KEGG" id="gsu:GSU1408"/>
<evidence type="ECO:0000256" key="4">
    <source>
        <dbReference type="ARBA" id="ARBA00023004"/>
    </source>
</evidence>
<dbReference type="STRING" id="243231.GSU1408"/>
<gene>
    <name evidence="7" type="ordered locus">GSU1408</name>
</gene>
<reference evidence="7 8" key="1">
    <citation type="journal article" date="2003" name="Science">
        <title>Genome of Geobacter sulfurreducens: metal reduction in subsurface environments.</title>
        <authorList>
            <person name="Methe B.A."/>
            <person name="Nelson K.E."/>
            <person name="Eisen J.A."/>
            <person name="Paulsen I.T."/>
            <person name="Nelson W."/>
            <person name="Heidelberg J.F."/>
            <person name="Wu D."/>
            <person name="Wu M."/>
            <person name="Ward N."/>
            <person name="Beanan M.J."/>
            <person name="Dodson R.J."/>
            <person name="Madupu R."/>
            <person name="Brinkac L.M."/>
            <person name="Daugherty S.C."/>
            <person name="DeBoy R.T."/>
            <person name="Durkin A.S."/>
            <person name="Gwinn M."/>
            <person name="Kolonay J.F."/>
            <person name="Sullivan S.A."/>
            <person name="Haft D.H."/>
            <person name="Selengut J."/>
            <person name="Davidsen T.M."/>
            <person name="Zafar N."/>
            <person name="White O."/>
            <person name="Tran B."/>
            <person name="Romero C."/>
            <person name="Forberger H.A."/>
            <person name="Weidman J."/>
            <person name="Khouri H."/>
            <person name="Feldblyum T.V."/>
            <person name="Utterback T.R."/>
            <person name="Van Aken S.E."/>
            <person name="Lovley D.R."/>
            <person name="Fraser C.M."/>
        </authorList>
    </citation>
    <scope>NUCLEOTIDE SEQUENCE [LARGE SCALE GENOMIC DNA]</scope>
    <source>
        <strain evidence="8">ATCC 51573 / DSM 12127 / PCA</strain>
    </source>
</reference>